<gene>
    <name evidence="4" type="ORF">CJ030_MR6G021570</name>
</gene>
<dbReference type="SUPFAM" id="SSF48371">
    <property type="entry name" value="ARM repeat"/>
    <property type="match status" value="1"/>
</dbReference>
<feature type="region of interest" description="Disordered" evidence="3">
    <location>
        <begin position="1214"/>
        <end position="1233"/>
    </location>
</feature>
<sequence length="1233" mass="138559">MDVERSSLCNCVVNFLLEERYLLTAFELLHELLDDGRDAQAIRLKEFFSDPSQFPPDQISRFNSLRVADPQSLLEEKEAMEEKLAISEYELRLAQEDISKLKAEIKKITEIPLDELRESSIDVATSHGPEFQRQKRDSSFSDLGPLKENERRDLNCAVKEYLLIAGYRLTAMTFYEEVTDQNLEVWQNTPACVPDALRHYYYQYLSSTTEAAEEKIVMLCENEALQKANERLAHEKEFLSKNRDLAEGQISALTRSSEALQKDLKDKDNLVQELKQSLERQRKELNDCRAEITALKMHIEGSQLGRNLVASDVDHVQSQPLEKYKEEIKSLQMEIEILKEKTRNAPDSVNSAHSERESAQIEEKVVEILEVKSIIPHPFDAPSIVVDNKVAQLQATQSFRGNTNKYEEVSQEFLMTTSNGHNTFENVENVSNPDSESRPEERRPLLKSYDLSGGAVPENTASSFFSCLSPLYSLSLRALPKAFSSAGIWDGFLFVTLAVPLMFLFDLPFIEQTCQGLGTIQILADALPKIVPYVLINHREELLPLIMCAIERHPDSSTRDSLTHTLFNLIKRPDELQRRIIMDACVSLAKNVGEMRTETELLPQCWEQINHLYEERRLLVAQSCGELAEFVRPEIRDSLILSIVQQLIEDSATVVREAAAHNLALLLPRFPNVDKYFKVEEIMFQLVCDPSGVVVETTLKELVPAVLNWGNKLDHISRVLLSHILSSAQRCPPLSGVEGSVESHLRVLGERERWNIDVLLRLLIELLPYVYQKAVETCPFSSDPETAGTTFSTSLLELYTGGCVEWSAFEWIHVDCLPDLIQLACLLPQKEDSLRNRTTKFLLAISEQFGDSYLTHIMLPVFLVAVGDNADLTFFPSSVQSRIKGLRPRTSVAEKLATMCVLPILLAGVLAAPSKHGQLAEYLRKLLVEGSTEESRPTRRNEIVNAIRFLCTFEEHHGMIFNILWEMVVSSNVNMKISAANLLKVIVPYIDAKVASAHILPALVTLGSDQNLNVKYASIDAFGAVAQHFKNDMIVDKIRVQMDAFLEDGSHEATIAVVRALVVAVPHTTERLRDYILNLLPLEDCFVDLSSHGFKCIGGSLPSLLLADLPAASVKDFLLPAVQNLLKDSDALDPAHKEALEIIMKERSGGTFETISKVMGAHLGLASSMSSFFGDSGLLGKKENAEPPQEPVKSPKAEPQQAVEDTRFSRIMRGNFTDMLRGKVKSQEETQNQ</sequence>
<dbReference type="InterPro" id="IPR021133">
    <property type="entry name" value="HEAT_type_2"/>
</dbReference>
<dbReference type="PROSITE" id="PS50077">
    <property type="entry name" value="HEAT_REPEAT"/>
    <property type="match status" value="1"/>
</dbReference>
<evidence type="ECO:0008006" key="6">
    <source>
        <dbReference type="Google" id="ProtNLM"/>
    </source>
</evidence>
<evidence type="ECO:0000313" key="4">
    <source>
        <dbReference type="EMBL" id="KAB1211240.1"/>
    </source>
</evidence>
<protein>
    <recommendedName>
        <fullName evidence="6">LisH domain and HEAT repeat-containing protein KIAA1468</fullName>
    </recommendedName>
</protein>
<dbReference type="PANTHER" id="PTHR32059">
    <property type="entry name" value="RAB11-BINDING PROTEIN RELCH"/>
    <property type="match status" value="1"/>
</dbReference>
<dbReference type="InterPro" id="IPR040362">
    <property type="entry name" value="RELCH"/>
</dbReference>
<feature type="region of interest" description="Disordered" evidence="3">
    <location>
        <begin position="1178"/>
        <end position="1207"/>
    </location>
</feature>
<feature type="repeat" description="HEAT" evidence="1">
    <location>
        <begin position="999"/>
        <end position="1037"/>
    </location>
</feature>
<dbReference type="GO" id="GO:0032367">
    <property type="term" value="P:intracellular cholesterol transport"/>
    <property type="evidence" value="ECO:0007669"/>
    <property type="project" value="InterPro"/>
</dbReference>
<dbReference type="InterPro" id="IPR006594">
    <property type="entry name" value="LisH"/>
</dbReference>
<dbReference type="SMART" id="SM00667">
    <property type="entry name" value="LisH"/>
    <property type="match status" value="2"/>
</dbReference>
<dbReference type="GO" id="GO:0005802">
    <property type="term" value="C:trans-Golgi network"/>
    <property type="evidence" value="ECO:0007669"/>
    <property type="project" value="InterPro"/>
</dbReference>
<dbReference type="EMBL" id="RXIC02000024">
    <property type="protein sequence ID" value="KAB1211240.1"/>
    <property type="molecule type" value="Genomic_DNA"/>
</dbReference>
<proteinExistence type="predicted"/>
<organism evidence="4 5">
    <name type="scientific">Morella rubra</name>
    <name type="common">Chinese bayberry</name>
    <dbReference type="NCBI Taxonomy" id="262757"/>
    <lineage>
        <taxon>Eukaryota</taxon>
        <taxon>Viridiplantae</taxon>
        <taxon>Streptophyta</taxon>
        <taxon>Embryophyta</taxon>
        <taxon>Tracheophyta</taxon>
        <taxon>Spermatophyta</taxon>
        <taxon>Magnoliopsida</taxon>
        <taxon>eudicotyledons</taxon>
        <taxon>Gunneridae</taxon>
        <taxon>Pentapetalae</taxon>
        <taxon>rosids</taxon>
        <taxon>fabids</taxon>
        <taxon>Fagales</taxon>
        <taxon>Myricaceae</taxon>
        <taxon>Morella</taxon>
    </lineage>
</organism>
<dbReference type="GO" id="GO:0055037">
    <property type="term" value="C:recycling endosome"/>
    <property type="evidence" value="ECO:0007669"/>
    <property type="project" value="TreeGrafter"/>
</dbReference>
<evidence type="ECO:0000256" key="3">
    <source>
        <dbReference type="SAM" id="MobiDB-lite"/>
    </source>
</evidence>
<dbReference type="Gene3D" id="1.25.10.10">
    <property type="entry name" value="Leucine-rich Repeat Variant"/>
    <property type="match status" value="2"/>
</dbReference>
<accession>A0A6A1VJK4</accession>
<feature type="region of interest" description="Disordered" evidence="3">
    <location>
        <begin position="422"/>
        <end position="443"/>
    </location>
</feature>
<name>A0A6A1VJK4_9ROSI</name>
<keyword evidence="2" id="KW-0175">Coiled coil</keyword>
<dbReference type="Proteomes" id="UP000516437">
    <property type="component" value="Chromosome 6"/>
</dbReference>
<feature type="coiled-coil region" evidence="2">
    <location>
        <begin position="77"/>
        <end position="111"/>
    </location>
</feature>
<dbReference type="InterPro" id="IPR016024">
    <property type="entry name" value="ARM-type_fold"/>
</dbReference>
<dbReference type="PANTHER" id="PTHR32059:SF0">
    <property type="entry name" value="RAB11-BINDING PROTEIN RELCH"/>
    <property type="match status" value="1"/>
</dbReference>
<evidence type="ECO:0000256" key="1">
    <source>
        <dbReference type="PROSITE-ProRule" id="PRU00103"/>
    </source>
</evidence>
<dbReference type="OrthoDB" id="1695393at2759"/>
<feature type="compositionally biased region" description="Polar residues" evidence="3">
    <location>
        <begin position="422"/>
        <end position="434"/>
    </location>
</feature>
<reference evidence="4 5" key="1">
    <citation type="journal article" date="2019" name="Plant Biotechnol. J.">
        <title>The red bayberry genome and genetic basis of sex determination.</title>
        <authorList>
            <person name="Jia H.M."/>
            <person name="Jia H.J."/>
            <person name="Cai Q.L."/>
            <person name="Wang Y."/>
            <person name="Zhao H.B."/>
            <person name="Yang W.F."/>
            <person name="Wang G.Y."/>
            <person name="Li Y.H."/>
            <person name="Zhan D.L."/>
            <person name="Shen Y.T."/>
            <person name="Niu Q.F."/>
            <person name="Chang L."/>
            <person name="Qiu J."/>
            <person name="Zhao L."/>
            <person name="Xie H.B."/>
            <person name="Fu W.Y."/>
            <person name="Jin J."/>
            <person name="Li X.W."/>
            <person name="Jiao Y."/>
            <person name="Zhou C.C."/>
            <person name="Tu T."/>
            <person name="Chai C.Y."/>
            <person name="Gao J.L."/>
            <person name="Fan L.J."/>
            <person name="van de Weg E."/>
            <person name="Wang J.Y."/>
            <person name="Gao Z.S."/>
        </authorList>
    </citation>
    <scope>NUCLEOTIDE SEQUENCE [LARGE SCALE GENOMIC DNA]</scope>
    <source>
        <tissue evidence="4">Leaves</tissue>
    </source>
</reference>
<keyword evidence="5" id="KW-1185">Reference proteome</keyword>
<comment type="caution">
    <text evidence="4">The sequence shown here is derived from an EMBL/GenBank/DDBJ whole genome shotgun (WGS) entry which is preliminary data.</text>
</comment>
<evidence type="ECO:0000313" key="5">
    <source>
        <dbReference type="Proteomes" id="UP000516437"/>
    </source>
</evidence>
<feature type="coiled-coil region" evidence="2">
    <location>
        <begin position="222"/>
        <end position="341"/>
    </location>
</feature>
<evidence type="ECO:0000256" key="2">
    <source>
        <dbReference type="SAM" id="Coils"/>
    </source>
</evidence>
<dbReference type="PROSITE" id="PS50896">
    <property type="entry name" value="LISH"/>
    <property type="match status" value="2"/>
</dbReference>
<dbReference type="InterPro" id="IPR011989">
    <property type="entry name" value="ARM-like"/>
</dbReference>
<dbReference type="AlphaFoldDB" id="A0A6A1VJK4"/>